<protein>
    <submittedName>
        <fullName evidence="1">Uncharacterized protein</fullName>
    </submittedName>
</protein>
<accession>A0AAE0E7E6</accession>
<keyword evidence="2" id="KW-1185">Reference proteome</keyword>
<proteinExistence type="predicted"/>
<dbReference type="Proteomes" id="UP001281410">
    <property type="component" value="Unassembled WGS sequence"/>
</dbReference>
<dbReference type="EMBL" id="JANJYJ010000005">
    <property type="protein sequence ID" value="KAK3212198.1"/>
    <property type="molecule type" value="Genomic_DNA"/>
</dbReference>
<gene>
    <name evidence="1" type="ORF">Dsin_016904</name>
</gene>
<sequence length="121" mass="14757">MQPIPYVAATFSKNIKKRFHRKDVADIMDKTTRSYSEFDYNRHMEELHNLHKDAFDYVIVFGPHKWSSVHYPQRRYRLMITNVAECINSYLKFARQLPMLTLAEFIRNMLQWWFHGYHRAT</sequence>
<name>A0AAE0E7E6_9ROSI</name>
<evidence type="ECO:0000313" key="2">
    <source>
        <dbReference type="Proteomes" id="UP001281410"/>
    </source>
</evidence>
<dbReference type="AlphaFoldDB" id="A0AAE0E7E6"/>
<evidence type="ECO:0000313" key="1">
    <source>
        <dbReference type="EMBL" id="KAK3212198.1"/>
    </source>
</evidence>
<reference evidence="1" key="1">
    <citation type="journal article" date="2023" name="Plant J.">
        <title>Genome sequences and population genomics provide insights into the demographic history, inbreeding, and mutation load of two 'living fossil' tree species of Dipteronia.</title>
        <authorList>
            <person name="Feng Y."/>
            <person name="Comes H.P."/>
            <person name="Chen J."/>
            <person name="Zhu S."/>
            <person name="Lu R."/>
            <person name="Zhang X."/>
            <person name="Li P."/>
            <person name="Qiu J."/>
            <person name="Olsen K.M."/>
            <person name="Qiu Y."/>
        </authorList>
    </citation>
    <scope>NUCLEOTIDE SEQUENCE</scope>
    <source>
        <strain evidence="1">NBL</strain>
    </source>
</reference>
<organism evidence="1 2">
    <name type="scientific">Dipteronia sinensis</name>
    <dbReference type="NCBI Taxonomy" id="43782"/>
    <lineage>
        <taxon>Eukaryota</taxon>
        <taxon>Viridiplantae</taxon>
        <taxon>Streptophyta</taxon>
        <taxon>Embryophyta</taxon>
        <taxon>Tracheophyta</taxon>
        <taxon>Spermatophyta</taxon>
        <taxon>Magnoliopsida</taxon>
        <taxon>eudicotyledons</taxon>
        <taxon>Gunneridae</taxon>
        <taxon>Pentapetalae</taxon>
        <taxon>rosids</taxon>
        <taxon>malvids</taxon>
        <taxon>Sapindales</taxon>
        <taxon>Sapindaceae</taxon>
        <taxon>Hippocastanoideae</taxon>
        <taxon>Acereae</taxon>
        <taxon>Dipteronia</taxon>
    </lineage>
</organism>
<comment type="caution">
    <text evidence="1">The sequence shown here is derived from an EMBL/GenBank/DDBJ whole genome shotgun (WGS) entry which is preliminary data.</text>
</comment>